<name>A0A914WRC2_9BILA</name>
<sequence length="255" mass="29392">MLILFFTLCSYVQLSQQWPDGAPCLRNTMDSMNPLDAEEHQGGLQLTPPPYVIDLDSKCYWTRQEIGVTIRGLDNTTHFRGFALQAHVWKSPRNSNVGKRVGQFDRDDNGSWRYQCFRFKDGITHSHEEPKNKLKMWWQVDKEQGEYVQFVATVAEHRQRFWVKSIKSIPLPPCRVARKIDDYVPEEITAPPLSLHTKFGIINPDFHGNTNGARFNGRQQRRSLIQKPVTTTTKKQTAATTTTKKPTTTTKRKMG</sequence>
<evidence type="ECO:0000256" key="1">
    <source>
        <dbReference type="SAM" id="MobiDB-lite"/>
    </source>
</evidence>
<dbReference type="GO" id="GO:0016020">
    <property type="term" value="C:membrane"/>
    <property type="evidence" value="ECO:0007669"/>
    <property type="project" value="TreeGrafter"/>
</dbReference>
<accession>A0A914WRC2</accession>
<proteinExistence type="predicted"/>
<dbReference type="Gene3D" id="2.60.40.4060">
    <property type="entry name" value="Reeler domain"/>
    <property type="match status" value="1"/>
</dbReference>
<evidence type="ECO:0000259" key="3">
    <source>
        <dbReference type="PROSITE" id="PS51019"/>
    </source>
</evidence>
<feature type="compositionally biased region" description="Low complexity" evidence="1">
    <location>
        <begin position="228"/>
        <end position="249"/>
    </location>
</feature>
<evidence type="ECO:0000256" key="2">
    <source>
        <dbReference type="SAM" id="SignalP"/>
    </source>
</evidence>
<feature type="signal peptide" evidence="2">
    <location>
        <begin position="1"/>
        <end position="17"/>
    </location>
</feature>
<dbReference type="PANTHER" id="PTHR45828:SF42">
    <property type="entry name" value="DEFENSE PROTEIN L(2)34FC"/>
    <property type="match status" value="1"/>
</dbReference>
<dbReference type="InterPro" id="IPR002861">
    <property type="entry name" value="Reeler_dom"/>
</dbReference>
<dbReference type="CDD" id="cd08544">
    <property type="entry name" value="Reeler"/>
    <property type="match status" value="1"/>
</dbReference>
<dbReference type="WBParaSite" id="PSAMB.scaffold4994size12938.g25674.t1">
    <property type="protein sequence ID" value="PSAMB.scaffold4994size12938.g25674.t1"/>
    <property type="gene ID" value="PSAMB.scaffold4994size12938.g25674"/>
</dbReference>
<reference evidence="5" key="1">
    <citation type="submission" date="2022-11" db="UniProtKB">
        <authorList>
            <consortium name="WormBaseParasite"/>
        </authorList>
    </citation>
    <scope>IDENTIFICATION</scope>
</reference>
<feature type="domain" description="Reelin" evidence="3">
    <location>
        <begin position="12"/>
        <end position="186"/>
    </location>
</feature>
<feature type="region of interest" description="Disordered" evidence="1">
    <location>
        <begin position="228"/>
        <end position="255"/>
    </location>
</feature>
<dbReference type="PROSITE" id="PS51019">
    <property type="entry name" value="REELIN"/>
    <property type="match status" value="1"/>
</dbReference>
<protein>
    <submittedName>
        <fullName evidence="5">Reelin domain-containing protein</fullName>
    </submittedName>
</protein>
<feature type="chain" id="PRO_5037571353" evidence="2">
    <location>
        <begin position="18"/>
        <end position="255"/>
    </location>
</feature>
<dbReference type="Proteomes" id="UP000887566">
    <property type="component" value="Unplaced"/>
</dbReference>
<dbReference type="PANTHER" id="PTHR45828">
    <property type="entry name" value="CYTOCHROME B561/FERRIC REDUCTASE TRANSMEMBRANE"/>
    <property type="match status" value="1"/>
</dbReference>
<keyword evidence="4" id="KW-1185">Reference proteome</keyword>
<dbReference type="AlphaFoldDB" id="A0A914WRC2"/>
<organism evidence="4 5">
    <name type="scientific">Plectus sambesii</name>
    <dbReference type="NCBI Taxonomy" id="2011161"/>
    <lineage>
        <taxon>Eukaryota</taxon>
        <taxon>Metazoa</taxon>
        <taxon>Ecdysozoa</taxon>
        <taxon>Nematoda</taxon>
        <taxon>Chromadorea</taxon>
        <taxon>Plectida</taxon>
        <taxon>Plectina</taxon>
        <taxon>Plectoidea</taxon>
        <taxon>Plectidae</taxon>
        <taxon>Plectus</taxon>
    </lineage>
</organism>
<evidence type="ECO:0000313" key="4">
    <source>
        <dbReference type="Proteomes" id="UP000887566"/>
    </source>
</evidence>
<evidence type="ECO:0000313" key="5">
    <source>
        <dbReference type="WBParaSite" id="PSAMB.scaffold4994size12938.g25674.t1"/>
    </source>
</evidence>
<dbReference type="InterPro" id="IPR051237">
    <property type="entry name" value="Ferric-chelate_Red/DefProt"/>
</dbReference>
<dbReference type="Pfam" id="PF02014">
    <property type="entry name" value="Reeler"/>
    <property type="match status" value="1"/>
</dbReference>
<dbReference type="InterPro" id="IPR042307">
    <property type="entry name" value="Reeler_sf"/>
</dbReference>
<keyword evidence="2" id="KW-0732">Signal</keyword>